<sequence>MQNTFIIHDPTNNTTSPFSSWDINPTSKKGKRGRRKKETAEDENSNSPKKPGRKKVSTAPISKRQMQNREAQRLFRERKTHEQDQLLDRINELERLHEKAQEENCQLKVFTSELQQTNDKLQTTLKNIKETSPNFEFKPTNLSYLASPVFSPSSTSMNDFISSPSVSMTDIRSPSSVTMDEMNRDTSTTPVNFPAMSPILPQTHLSLTSKDISPEDGLSQGKESIPVTSQIPLPASNNLPGHFNVDVDVVTPVDSRPNIKQEGLCNLQSSILSLNSKDENLSIEYVDLLVEELHELCKEMKQKAMISSEPFEFEWPCDEINSRMNKVHNFG</sequence>
<reference evidence="5 6" key="1">
    <citation type="submission" date="2023-04" db="EMBL/GenBank/DDBJ databases">
        <title>Genome of Basidiobolus ranarum AG-B5.</title>
        <authorList>
            <person name="Stajich J.E."/>
            <person name="Carter-House D."/>
            <person name="Gryganskyi A."/>
        </authorList>
    </citation>
    <scope>NUCLEOTIDE SEQUENCE [LARGE SCALE GENOMIC DNA]</scope>
    <source>
        <strain evidence="5 6">AG-B5</strain>
    </source>
</reference>
<feature type="region of interest" description="Disordered" evidence="3">
    <location>
        <begin position="1"/>
        <end position="82"/>
    </location>
</feature>
<keyword evidence="6" id="KW-1185">Reference proteome</keyword>
<evidence type="ECO:0000259" key="4">
    <source>
        <dbReference type="SMART" id="SM00338"/>
    </source>
</evidence>
<dbReference type="Proteomes" id="UP001479436">
    <property type="component" value="Unassembled WGS sequence"/>
</dbReference>
<proteinExistence type="predicted"/>
<protein>
    <submittedName>
        <fullName evidence="5">DNA-binding transcription factor yap1</fullName>
    </submittedName>
</protein>
<dbReference type="CDD" id="cd14688">
    <property type="entry name" value="bZIP_YAP"/>
    <property type="match status" value="1"/>
</dbReference>
<dbReference type="PANTHER" id="PTHR40621:SF6">
    <property type="entry name" value="AP-1-LIKE TRANSCRIPTION FACTOR YAP1-RELATED"/>
    <property type="match status" value="1"/>
</dbReference>
<dbReference type="GO" id="GO:0003677">
    <property type="term" value="F:DNA binding"/>
    <property type="evidence" value="ECO:0007669"/>
    <property type="project" value="UniProtKB-KW"/>
</dbReference>
<keyword evidence="2" id="KW-0539">Nucleus</keyword>
<dbReference type="InterPro" id="IPR046347">
    <property type="entry name" value="bZIP_sf"/>
</dbReference>
<dbReference type="SUPFAM" id="SSF57959">
    <property type="entry name" value="Leucine zipper domain"/>
    <property type="match status" value="1"/>
</dbReference>
<evidence type="ECO:0000256" key="2">
    <source>
        <dbReference type="ARBA" id="ARBA00023242"/>
    </source>
</evidence>
<evidence type="ECO:0000256" key="3">
    <source>
        <dbReference type="SAM" id="MobiDB-lite"/>
    </source>
</evidence>
<gene>
    <name evidence="5" type="primary">YAP1_6</name>
    <name evidence="5" type="ORF">K7432_007100</name>
</gene>
<dbReference type="Gene3D" id="1.20.5.170">
    <property type="match status" value="1"/>
</dbReference>
<evidence type="ECO:0000256" key="1">
    <source>
        <dbReference type="ARBA" id="ARBA00004123"/>
    </source>
</evidence>
<name>A0ABR2WTT6_9FUNG</name>
<comment type="subcellular location">
    <subcellularLocation>
        <location evidence="1">Nucleus</location>
    </subcellularLocation>
</comment>
<evidence type="ECO:0000313" key="6">
    <source>
        <dbReference type="Proteomes" id="UP001479436"/>
    </source>
</evidence>
<evidence type="ECO:0000313" key="5">
    <source>
        <dbReference type="EMBL" id="KAK9764955.1"/>
    </source>
</evidence>
<dbReference type="EMBL" id="JASJQH010000337">
    <property type="protein sequence ID" value="KAK9764955.1"/>
    <property type="molecule type" value="Genomic_DNA"/>
</dbReference>
<dbReference type="InterPro" id="IPR050936">
    <property type="entry name" value="AP-1-like"/>
</dbReference>
<feature type="compositionally biased region" description="Basic and acidic residues" evidence="3">
    <location>
        <begin position="70"/>
        <end position="82"/>
    </location>
</feature>
<feature type="domain" description="BZIP" evidence="4">
    <location>
        <begin position="59"/>
        <end position="120"/>
    </location>
</feature>
<comment type="caution">
    <text evidence="5">The sequence shown here is derived from an EMBL/GenBank/DDBJ whole genome shotgun (WGS) entry which is preliminary data.</text>
</comment>
<keyword evidence="5" id="KW-0238">DNA-binding</keyword>
<feature type="compositionally biased region" description="Polar residues" evidence="3">
    <location>
        <begin position="1"/>
        <end position="27"/>
    </location>
</feature>
<dbReference type="SMART" id="SM00338">
    <property type="entry name" value="BRLZ"/>
    <property type="match status" value="1"/>
</dbReference>
<dbReference type="InterPro" id="IPR004827">
    <property type="entry name" value="bZIP"/>
</dbReference>
<feature type="compositionally biased region" description="Polar residues" evidence="3">
    <location>
        <begin position="165"/>
        <end position="178"/>
    </location>
</feature>
<feature type="region of interest" description="Disordered" evidence="3">
    <location>
        <begin position="165"/>
        <end position="196"/>
    </location>
</feature>
<dbReference type="PANTHER" id="PTHR40621">
    <property type="entry name" value="TRANSCRIPTION FACTOR KAPC-RELATED"/>
    <property type="match status" value="1"/>
</dbReference>
<organism evidence="5 6">
    <name type="scientific">Basidiobolus ranarum</name>
    <dbReference type="NCBI Taxonomy" id="34480"/>
    <lineage>
        <taxon>Eukaryota</taxon>
        <taxon>Fungi</taxon>
        <taxon>Fungi incertae sedis</taxon>
        <taxon>Zoopagomycota</taxon>
        <taxon>Entomophthoromycotina</taxon>
        <taxon>Basidiobolomycetes</taxon>
        <taxon>Basidiobolales</taxon>
        <taxon>Basidiobolaceae</taxon>
        <taxon>Basidiobolus</taxon>
    </lineage>
</organism>
<feature type="compositionally biased region" description="Basic residues" evidence="3">
    <location>
        <begin position="28"/>
        <end position="37"/>
    </location>
</feature>
<accession>A0ABR2WTT6</accession>